<dbReference type="InterPro" id="IPR036388">
    <property type="entry name" value="WH-like_DNA-bd_sf"/>
</dbReference>
<dbReference type="InterPro" id="IPR014284">
    <property type="entry name" value="RNA_pol_sigma-70_dom"/>
</dbReference>
<dbReference type="RefSeq" id="WP_142602831.1">
    <property type="nucleotide sequence ID" value="NZ_FXSZ01000003.1"/>
</dbReference>
<sequence>MNLPKELNDRELMVHENEEAAFHVIFDRYWKPLFHKALNRTGNDADAQDVVQEVFISCWNNRATIQIENSLAPYLFTALKYAIIKSVYRKAKKGIHLPLDVEELNLIELSSEEIVQAKELQDIISQQVSELPERMQEIYRLSRVENLQIAQIAQHLNLSEQTVKNTLTTALGRLRKNLSHYSCWLPFFL</sequence>
<dbReference type="AlphaFoldDB" id="A0A521CAG0"/>
<keyword evidence="3" id="KW-0731">Sigma factor</keyword>
<proteinExistence type="inferred from homology"/>
<feature type="domain" description="RNA polymerase sigma factor 70 region 4 type 2" evidence="6">
    <location>
        <begin position="123"/>
        <end position="174"/>
    </location>
</feature>
<dbReference type="PANTHER" id="PTHR43133:SF46">
    <property type="entry name" value="RNA POLYMERASE SIGMA-70 FACTOR ECF SUBFAMILY"/>
    <property type="match status" value="1"/>
</dbReference>
<evidence type="ECO:0000256" key="4">
    <source>
        <dbReference type="ARBA" id="ARBA00023163"/>
    </source>
</evidence>
<dbReference type="GO" id="GO:0016987">
    <property type="term" value="F:sigma factor activity"/>
    <property type="evidence" value="ECO:0007669"/>
    <property type="project" value="UniProtKB-KW"/>
</dbReference>
<dbReference type="Gene3D" id="1.10.1740.10">
    <property type="match status" value="1"/>
</dbReference>
<evidence type="ECO:0000313" key="8">
    <source>
        <dbReference type="Proteomes" id="UP000315971"/>
    </source>
</evidence>
<organism evidence="7 8">
    <name type="scientific">Solitalea koreensis</name>
    <dbReference type="NCBI Taxonomy" id="543615"/>
    <lineage>
        <taxon>Bacteria</taxon>
        <taxon>Pseudomonadati</taxon>
        <taxon>Bacteroidota</taxon>
        <taxon>Sphingobacteriia</taxon>
        <taxon>Sphingobacteriales</taxon>
        <taxon>Sphingobacteriaceae</taxon>
        <taxon>Solitalea</taxon>
    </lineage>
</organism>
<dbReference type="Pfam" id="PF08281">
    <property type="entry name" value="Sigma70_r4_2"/>
    <property type="match status" value="1"/>
</dbReference>
<evidence type="ECO:0000256" key="3">
    <source>
        <dbReference type="ARBA" id="ARBA00023082"/>
    </source>
</evidence>
<evidence type="ECO:0000259" key="5">
    <source>
        <dbReference type="Pfam" id="PF04542"/>
    </source>
</evidence>
<dbReference type="GO" id="GO:0006352">
    <property type="term" value="P:DNA-templated transcription initiation"/>
    <property type="evidence" value="ECO:0007669"/>
    <property type="project" value="InterPro"/>
</dbReference>
<keyword evidence="4" id="KW-0804">Transcription</keyword>
<evidence type="ECO:0000313" key="7">
    <source>
        <dbReference type="EMBL" id="SMO56462.1"/>
    </source>
</evidence>
<dbReference type="OrthoDB" id="659948at2"/>
<dbReference type="EMBL" id="FXSZ01000003">
    <property type="protein sequence ID" value="SMO56462.1"/>
    <property type="molecule type" value="Genomic_DNA"/>
</dbReference>
<dbReference type="Gene3D" id="1.10.10.10">
    <property type="entry name" value="Winged helix-like DNA-binding domain superfamily/Winged helix DNA-binding domain"/>
    <property type="match status" value="1"/>
</dbReference>
<dbReference type="CDD" id="cd06171">
    <property type="entry name" value="Sigma70_r4"/>
    <property type="match status" value="1"/>
</dbReference>
<protein>
    <submittedName>
        <fullName evidence="7">RNA polymerase sigma-70 factor, ECF subfamily</fullName>
    </submittedName>
</protein>
<dbReference type="InterPro" id="IPR013325">
    <property type="entry name" value="RNA_pol_sigma_r2"/>
</dbReference>
<dbReference type="SUPFAM" id="SSF88659">
    <property type="entry name" value="Sigma3 and sigma4 domains of RNA polymerase sigma factors"/>
    <property type="match status" value="1"/>
</dbReference>
<reference evidence="7 8" key="1">
    <citation type="submission" date="2017-05" db="EMBL/GenBank/DDBJ databases">
        <authorList>
            <person name="Varghese N."/>
            <person name="Submissions S."/>
        </authorList>
    </citation>
    <scope>NUCLEOTIDE SEQUENCE [LARGE SCALE GENOMIC DNA]</scope>
    <source>
        <strain evidence="7 8">DSM 21342</strain>
    </source>
</reference>
<feature type="domain" description="RNA polymerase sigma-70 region 2" evidence="5">
    <location>
        <begin position="26"/>
        <end position="90"/>
    </location>
</feature>
<dbReference type="GO" id="GO:0003677">
    <property type="term" value="F:DNA binding"/>
    <property type="evidence" value="ECO:0007669"/>
    <property type="project" value="InterPro"/>
</dbReference>
<dbReference type="InterPro" id="IPR013249">
    <property type="entry name" value="RNA_pol_sigma70_r4_t2"/>
</dbReference>
<dbReference type="InterPro" id="IPR007627">
    <property type="entry name" value="RNA_pol_sigma70_r2"/>
</dbReference>
<evidence type="ECO:0000256" key="1">
    <source>
        <dbReference type="ARBA" id="ARBA00010641"/>
    </source>
</evidence>
<dbReference type="PANTHER" id="PTHR43133">
    <property type="entry name" value="RNA POLYMERASE ECF-TYPE SIGMA FACTO"/>
    <property type="match status" value="1"/>
</dbReference>
<dbReference type="InterPro" id="IPR039425">
    <property type="entry name" value="RNA_pol_sigma-70-like"/>
</dbReference>
<comment type="similarity">
    <text evidence="1">Belongs to the sigma-70 factor family. ECF subfamily.</text>
</comment>
<evidence type="ECO:0000259" key="6">
    <source>
        <dbReference type="Pfam" id="PF08281"/>
    </source>
</evidence>
<gene>
    <name evidence="7" type="ORF">SAMN06265350_103364</name>
</gene>
<dbReference type="SUPFAM" id="SSF88946">
    <property type="entry name" value="Sigma2 domain of RNA polymerase sigma factors"/>
    <property type="match status" value="1"/>
</dbReference>
<keyword evidence="2" id="KW-0805">Transcription regulation</keyword>
<dbReference type="Pfam" id="PF04542">
    <property type="entry name" value="Sigma70_r2"/>
    <property type="match status" value="1"/>
</dbReference>
<keyword evidence="8" id="KW-1185">Reference proteome</keyword>
<dbReference type="NCBIfam" id="TIGR02937">
    <property type="entry name" value="sigma70-ECF"/>
    <property type="match status" value="1"/>
</dbReference>
<name>A0A521CAG0_9SPHI</name>
<evidence type="ECO:0000256" key="2">
    <source>
        <dbReference type="ARBA" id="ARBA00023015"/>
    </source>
</evidence>
<dbReference type="InterPro" id="IPR013324">
    <property type="entry name" value="RNA_pol_sigma_r3/r4-like"/>
</dbReference>
<accession>A0A521CAG0</accession>
<dbReference type="Proteomes" id="UP000315971">
    <property type="component" value="Unassembled WGS sequence"/>
</dbReference>